<evidence type="ECO:0000313" key="2">
    <source>
        <dbReference type="Proteomes" id="UP000199310"/>
    </source>
</evidence>
<evidence type="ECO:0000313" key="1">
    <source>
        <dbReference type="EMBL" id="SEW52066.1"/>
    </source>
</evidence>
<dbReference type="AlphaFoldDB" id="A0A1I0S8D4"/>
<reference evidence="2" key="1">
    <citation type="submission" date="2016-10" db="EMBL/GenBank/DDBJ databases">
        <authorList>
            <person name="Varghese N."/>
            <person name="Submissions S."/>
        </authorList>
    </citation>
    <scope>NUCLEOTIDE SEQUENCE [LARGE SCALE GENOMIC DNA]</scope>
    <source>
        <strain evidence="2">DSM 3695</strain>
    </source>
</reference>
<accession>A0A1I0S8D4</accession>
<dbReference type="STRING" id="29529.SAMN04488122_4669"/>
<organism evidence="1 2">
    <name type="scientific">Chitinophaga arvensicola</name>
    <dbReference type="NCBI Taxonomy" id="29529"/>
    <lineage>
        <taxon>Bacteria</taxon>
        <taxon>Pseudomonadati</taxon>
        <taxon>Bacteroidota</taxon>
        <taxon>Chitinophagia</taxon>
        <taxon>Chitinophagales</taxon>
        <taxon>Chitinophagaceae</taxon>
        <taxon>Chitinophaga</taxon>
    </lineage>
</organism>
<dbReference type="RefSeq" id="WP_089898521.1">
    <property type="nucleotide sequence ID" value="NZ_FOJG01000002.1"/>
</dbReference>
<dbReference type="EMBL" id="FOJG01000002">
    <property type="protein sequence ID" value="SEW52066.1"/>
    <property type="molecule type" value="Genomic_DNA"/>
</dbReference>
<proteinExistence type="predicted"/>
<name>A0A1I0S8D4_9BACT</name>
<dbReference type="Proteomes" id="UP000199310">
    <property type="component" value="Unassembled WGS sequence"/>
</dbReference>
<gene>
    <name evidence="1" type="ORF">SAMN04488122_4669</name>
</gene>
<sequence length="163" mass="18695">MHNPLALLSPELLVALQKHGFTIFVRQSYPRGRDHFDTDIKEIFLITHYDDLKAAEEHMAHIAADHRKHLYQISIPEDREKLMIAAAQPDGYKVYVALLKDKKWKGAAKLQPKLKTYLQQNTSWKVKDGAIAADLYLHYGELMLKLVNPSGEITLPLSDIEKH</sequence>
<protein>
    <submittedName>
        <fullName evidence="1">Uncharacterized protein</fullName>
    </submittedName>
</protein>
<keyword evidence="2" id="KW-1185">Reference proteome</keyword>
<dbReference type="OrthoDB" id="678195at2"/>